<dbReference type="SUPFAM" id="SSF52980">
    <property type="entry name" value="Restriction endonuclease-like"/>
    <property type="match status" value="1"/>
</dbReference>
<dbReference type="Pfam" id="PF04480">
    <property type="entry name" value="DUF559"/>
    <property type="match status" value="1"/>
</dbReference>
<accession>A0A1G2FQQ8</accession>
<evidence type="ECO:0000313" key="3">
    <source>
        <dbReference type="Proteomes" id="UP000177126"/>
    </source>
</evidence>
<organism evidence="2 3">
    <name type="scientific">Candidatus Portnoybacteria bacterium RIFCSPLOWO2_02_FULL_39_11</name>
    <dbReference type="NCBI Taxonomy" id="1802001"/>
    <lineage>
        <taxon>Bacteria</taxon>
        <taxon>Candidatus Portnoyibacteriota</taxon>
    </lineage>
</organism>
<dbReference type="InterPro" id="IPR007569">
    <property type="entry name" value="DUF559"/>
</dbReference>
<evidence type="ECO:0000259" key="1">
    <source>
        <dbReference type="Pfam" id="PF04480"/>
    </source>
</evidence>
<dbReference type="InterPro" id="IPR047216">
    <property type="entry name" value="Endonuclease_DUF559_bact"/>
</dbReference>
<evidence type="ECO:0000313" key="2">
    <source>
        <dbReference type="EMBL" id="OGZ39948.1"/>
    </source>
</evidence>
<dbReference type="CDD" id="cd01038">
    <property type="entry name" value="Endonuclease_DUF559"/>
    <property type="match status" value="1"/>
</dbReference>
<sequence>MLKYNFQLKQYSKNLRLEMTDAERMLWQKIRRRQLKGYQFFRQKPIGKYIVDFYCPKARLIIEVDGGQHYEEHNQIEDKKREEELWVIGFRIIRYTNLDILKNLDNVVRDIFKILPNPPL</sequence>
<comment type="caution">
    <text evidence="2">The sequence shown here is derived from an EMBL/GenBank/DDBJ whole genome shotgun (WGS) entry which is preliminary data.</text>
</comment>
<protein>
    <recommendedName>
        <fullName evidence="1">DUF559 domain-containing protein</fullName>
    </recommendedName>
</protein>
<dbReference type="AlphaFoldDB" id="A0A1G2FQQ8"/>
<dbReference type="Gene3D" id="3.40.960.10">
    <property type="entry name" value="VSR Endonuclease"/>
    <property type="match status" value="1"/>
</dbReference>
<name>A0A1G2FQQ8_9BACT</name>
<dbReference type="EMBL" id="MHNF01000044">
    <property type="protein sequence ID" value="OGZ39948.1"/>
    <property type="molecule type" value="Genomic_DNA"/>
</dbReference>
<reference evidence="2 3" key="1">
    <citation type="journal article" date="2016" name="Nat. Commun.">
        <title>Thousands of microbial genomes shed light on interconnected biogeochemical processes in an aquifer system.</title>
        <authorList>
            <person name="Anantharaman K."/>
            <person name="Brown C.T."/>
            <person name="Hug L.A."/>
            <person name="Sharon I."/>
            <person name="Castelle C.J."/>
            <person name="Probst A.J."/>
            <person name="Thomas B.C."/>
            <person name="Singh A."/>
            <person name="Wilkins M.J."/>
            <person name="Karaoz U."/>
            <person name="Brodie E.L."/>
            <person name="Williams K.H."/>
            <person name="Hubbard S.S."/>
            <person name="Banfield J.F."/>
        </authorList>
    </citation>
    <scope>NUCLEOTIDE SEQUENCE [LARGE SCALE GENOMIC DNA]</scope>
</reference>
<dbReference type="PANTHER" id="PTHR38590:SF1">
    <property type="entry name" value="BLL0828 PROTEIN"/>
    <property type="match status" value="1"/>
</dbReference>
<dbReference type="Proteomes" id="UP000177126">
    <property type="component" value="Unassembled WGS sequence"/>
</dbReference>
<dbReference type="PANTHER" id="PTHR38590">
    <property type="entry name" value="BLL0828 PROTEIN"/>
    <property type="match status" value="1"/>
</dbReference>
<gene>
    <name evidence="2" type="ORF">A3B04_02015</name>
</gene>
<proteinExistence type="predicted"/>
<feature type="domain" description="DUF559" evidence="1">
    <location>
        <begin position="8"/>
        <end position="115"/>
    </location>
</feature>
<dbReference type="InterPro" id="IPR011335">
    <property type="entry name" value="Restrct_endonuc-II-like"/>
</dbReference>